<reference evidence="2" key="2">
    <citation type="journal article" date="2015" name="Fish Shellfish Immunol.">
        <title>Early steps in the European eel (Anguilla anguilla)-Vibrio vulnificus interaction in the gills: Role of the RtxA13 toxin.</title>
        <authorList>
            <person name="Callol A."/>
            <person name="Pajuelo D."/>
            <person name="Ebbesson L."/>
            <person name="Teles M."/>
            <person name="MacKenzie S."/>
            <person name="Amaro C."/>
        </authorList>
    </citation>
    <scope>NUCLEOTIDE SEQUENCE</scope>
</reference>
<dbReference type="AlphaFoldDB" id="A0A0E9V7D2"/>
<sequence>MTKPEQGFDSGLGVGNLGLTVPDQLQKAGMLGQEQHNPEISRNLPIETGNMRRG</sequence>
<evidence type="ECO:0000313" key="2">
    <source>
        <dbReference type="EMBL" id="JAH74024.1"/>
    </source>
</evidence>
<name>A0A0E9V7D2_ANGAN</name>
<evidence type="ECO:0000256" key="1">
    <source>
        <dbReference type="SAM" id="MobiDB-lite"/>
    </source>
</evidence>
<feature type="region of interest" description="Disordered" evidence="1">
    <location>
        <begin position="29"/>
        <end position="54"/>
    </location>
</feature>
<proteinExistence type="predicted"/>
<dbReference type="EMBL" id="GBXM01034553">
    <property type="protein sequence ID" value="JAH74024.1"/>
    <property type="molecule type" value="Transcribed_RNA"/>
</dbReference>
<reference evidence="2" key="1">
    <citation type="submission" date="2014-11" db="EMBL/GenBank/DDBJ databases">
        <authorList>
            <person name="Amaro Gonzalez C."/>
        </authorList>
    </citation>
    <scope>NUCLEOTIDE SEQUENCE</scope>
</reference>
<accession>A0A0E9V7D2</accession>
<organism evidence="2">
    <name type="scientific">Anguilla anguilla</name>
    <name type="common">European freshwater eel</name>
    <name type="synonym">Muraena anguilla</name>
    <dbReference type="NCBI Taxonomy" id="7936"/>
    <lineage>
        <taxon>Eukaryota</taxon>
        <taxon>Metazoa</taxon>
        <taxon>Chordata</taxon>
        <taxon>Craniata</taxon>
        <taxon>Vertebrata</taxon>
        <taxon>Euteleostomi</taxon>
        <taxon>Actinopterygii</taxon>
        <taxon>Neopterygii</taxon>
        <taxon>Teleostei</taxon>
        <taxon>Anguilliformes</taxon>
        <taxon>Anguillidae</taxon>
        <taxon>Anguilla</taxon>
    </lineage>
</organism>
<protein>
    <submittedName>
        <fullName evidence="2">Uncharacterized protein</fullName>
    </submittedName>
</protein>